<evidence type="ECO:0000313" key="3">
    <source>
        <dbReference type="Proteomes" id="UP000288953"/>
    </source>
</evidence>
<dbReference type="EMBL" id="CP026512">
    <property type="protein sequence ID" value="QAX81956.1"/>
    <property type="molecule type" value="Genomic_DNA"/>
</dbReference>
<evidence type="ECO:0000313" key="2">
    <source>
        <dbReference type="EMBL" id="QAX81956.1"/>
    </source>
</evidence>
<keyword evidence="3" id="KW-1185">Reference proteome</keyword>
<keyword evidence="1" id="KW-0812">Transmembrane</keyword>
<sequence length="38" mass="4525">MADLFFVDLLLLYIIVNVVNYIIHLEAEGKHYKEIFLD</sequence>
<dbReference type="Proteomes" id="UP000288953">
    <property type="component" value="Chromosome"/>
</dbReference>
<feature type="transmembrane region" description="Helical" evidence="1">
    <location>
        <begin position="6"/>
        <end position="23"/>
    </location>
</feature>
<accession>A0ABX5R8H9</accession>
<name>A0ABX5R8H9_9PSED</name>
<keyword evidence="1" id="KW-1133">Transmembrane helix</keyword>
<evidence type="ECO:0000256" key="1">
    <source>
        <dbReference type="SAM" id="Phobius"/>
    </source>
</evidence>
<protein>
    <submittedName>
        <fullName evidence="2">Uncharacterized protein</fullName>
    </submittedName>
</protein>
<keyword evidence="1" id="KW-0472">Membrane</keyword>
<proteinExistence type="predicted"/>
<gene>
    <name evidence="2" type="ORF">C3B55_00627</name>
</gene>
<organism evidence="2 3">
    <name type="scientific">Candidatus Pseudomonas adelgestsugas</name>
    <dbReference type="NCBI Taxonomy" id="1302376"/>
    <lineage>
        <taxon>Bacteria</taxon>
        <taxon>Pseudomonadati</taxon>
        <taxon>Pseudomonadota</taxon>
        <taxon>Gammaproteobacteria</taxon>
        <taxon>Pseudomonadales</taxon>
        <taxon>Pseudomonadaceae</taxon>
        <taxon>Pseudomonas</taxon>
    </lineage>
</organism>
<reference evidence="2 3" key="1">
    <citation type="journal article" date="2018" name="Genome Biol. Evol.">
        <title>Partnering With a Pest: Genomes of Hemlock Woolly Adelgid Symbionts Reveal Atypical Nutritional Provisioning Patterns in Dual-Obligate Bacteria.</title>
        <authorList>
            <person name="Weglarz K.M."/>
            <person name="Havill N.P."/>
            <person name="Burke G.R."/>
            <person name="von Dohlen C.D."/>
        </authorList>
    </citation>
    <scope>NUCLEOTIDE SEQUENCE [LARGE SCALE GENOMIC DNA]</scope>
    <source>
        <strain evidence="2 3">HWA_ENA</strain>
    </source>
</reference>